<evidence type="ECO:0000313" key="5">
    <source>
        <dbReference type="EMBL" id="UYP45027.1"/>
    </source>
</evidence>
<keyword evidence="2 5" id="KW-0560">Oxidoreductase</keyword>
<evidence type="ECO:0000313" key="6">
    <source>
        <dbReference type="Proteomes" id="UP001208689"/>
    </source>
</evidence>
<dbReference type="InterPro" id="IPR036291">
    <property type="entry name" value="NAD(P)-bd_dom_sf"/>
</dbReference>
<dbReference type="EMBL" id="CP104013">
    <property type="protein sequence ID" value="UYP45027.1"/>
    <property type="molecule type" value="Genomic_DNA"/>
</dbReference>
<accession>A0ABY6HQ62</accession>
<comment type="similarity">
    <text evidence="1 3">Belongs to the short-chain dehydrogenases/reductases (SDR) family.</text>
</comment>
<organism evidence="5 6">
    <name type="scientific">Candidatus Lokiarchaeum ossiferum</name>
    <dbReference type="NCBI Taxonomy" id="2951803"/>
    <lineage>
        <taxon>Archaea</taxon>
        <taxon>Promethearchaeati</taxon>
        <taxon>Promethearchaeota</taxon>
        <taxon>Promethearchaeia</taxon>
        <taxon>Promethearchaeales</taxon>
        <taxon>Promethearchaeaceae</taxon>
        <taxon>Candidatus Lokiarchaeum</taxon>
    </lineage>
</organism>
<evidence type="ECO:0000256" key="1">
    <source>
        <dbReference type="ARBA" id="ARBA00006484"/>
    </source>
</evidence>
<evidence type="ECO:0000259" key="4">
    <source>
        <dbReference type="SMART" id="SM00822"/>
    </source>
</evidence>
<dbReference type="Gene3D" id="3.40.50.720">
    <property type="entry name" value="NAD(P)-binding Rossmann-like Domain"/>
    <property type="match status" value="1"/>
</dbReference>
<dbReference type="InterPro" id="IPR020904">
    <property type="entry name" value="Sc_DH/Rdtase_CS"/>
</dbReference>
<dbReference type="SMART" id="SM00822">
    <property type="entry name" value="PKS_KR"/>
    <property type="match status" value="1"/>
</dbReference>
<feature type="domain" description="Ketoreductase" evidence="4">
    <location>
        <begin position="27"/>
        <end position="212"/>
    </location>
</feature>
<sequence>MASTIDNKTNFIAKNDVKSPKNLLDGKVAIITGSSRGIGKGTAIVFAQQGAKVVINGRDVKACEETAQEIRDMGGEAIACPASITNKEEVDNLVQKTIDTYGKIDILVNNAGTSRDALIHKMDDKLFNFIVDLNLKGTHMMTQAVLPHFRQANRNNEFKKIVNVASITGVTGNFGQSNYAIAKSGVIAYSKAIARELAMDRINVNVVAPGFCETRMTALKKEGDELGMPGPLRNIAISATPFAREGKAGQPEHTGNTILFFSSELSDWLSGQVVTVDGGMYI</sequence>
<dbReference type="Proteomes" id="UP001208689">
    <property type="component" value="Chromosome"/>
</dbReference>
<dbReference type="InterPro" id="IPR057326">
    <property type="entry name" value="KR_dom"/>
</dbReference>
<dbReference type="PANTHER" id="PTHR42760:SF133">
    <property type="entry name" value="3-OXOACYL-[ACYL-CARRIER-PROTEIN] REDUCTASE"/>
    <property type="match status" value="1"/>
</dbReference>
<protein>
    <submittedName>
        <fullName evidence="5">L-rhamnose 1-dehydrogenase (NADP(+))</fullName>
        <ecNumber evidence="5">1.1.1.377</ecNumber>
    </submittedName>
</protein>
<dbReference type="SUPFAM" id="SSF51735">
    <property type="entry name" value="NAD(P)-binding Rossmann-fold domains"/>
    <property type="match status" value="1"/>
</dbReference>
<evidence type="ECO:0000256" key="2">
    <source>
        <dbReference type="ARBA" id="ARBA00023002"/>
    </source>
</evidence>
<proteinExistence type="inferred from homology"/>
<dbReference type="PRINTS" id="PR00081">
    <property type="entry name" value="GDHRDH"/>
</dbReference>
<dbReference type="InterPro" id="IPR002347">
    <property type="entry name" value="SDR_fam"/>
</dbReference>
<dbReference type="PRINTS" id="PR00080">
    <property type="entry name" value="SDRFAMILY"/>
</dbReference>
<name>A0ABY6HQ62_9ARCH</name>
<reference evidence="5" key="1">
    <citation type="submission" date="2022-09" db="EMBL/GenBank/DDBJ databases">
        <title>Actin cytoskeleton and complex cell architecture in an #Asgard archaeon.</title>
        <authorList>
            <person name="Ponce Toledo R.I."/>
            <person name="Schleper C."/>
            <person name="Rodrigues Oliveira T."/>
            <person name="Wollweber F."/>
            <person name="Xu J."/>
            <person name="Rittmann S."/>
            <person name="Klingl A."/>
            <person name="Pilhofer M."/>
        </authorList>
    </citation>
    <scope>NUCLEOTIDE SEQUENCE</scope>
    <source>
        <strain evidence="5">B-35</strain>
    </source>
</reference>
<dbReference type="PANTHER" id="PTHR42760">
    <property type="entry name" value="SHORT-CHAIN DEHYDROGENASES/REDUCTASES FAMILY MEMBER"/>
    <property type="match status" value="1"/>
</dbReference>
<evidence type="ECO:0000256" key="3">
    <source>
        <dbReference type="RuleBase" id="RU000363"/>
    </source>
</evidence>
<dbReference type="Pfam" id="PF00106">
    <property type="entry name" value="adh_short"/>
    <property type="match status" value="1"/>
</dbReference>
<keyword evidence="6" id="KW-1185">Reference proteome</keyword>
<gene>
    <name evidence="5" type="ORF">NEF87_001312</name>
</gene>
<dbReference type="PROSITE" id="PS00061">
    <property type="entry name" value="ADH_SHORT"/>
    <property type="match status" value="1"/>
</dbReference>
<dbReference type="GO" id="GO:0016491">
    <property type="term" value="F:oxidoreductase activity"/>
    <property type="evidence" value="ECO:0007669"/>
    <property type="project" value="UniProtKB-KW"/>
</dbReference>
<dbReference type="EC" id="1.1.1.377" evidence="5"/>